<evidence type="ECO:0000313" key="2">
    <source>
        <dbReference type="EMBL" id="KAG0581280.1"/>
    </source>
</evidence>
<proteinExistence type="predicted"/>
<keyword evidence="3" id="KW-1185">Reference proteome</keyword>
<reference evidence="2" key="1">
    <citation type="submission" date="2020-06" db="EMBL/GenBank/DDBJ databases">
        <title>WGS assembly of Ceratodon purpureus strain R40.</title>
        <authorList>
            <person name="Carey S.B."/>
            <person name="Jenkins J."/>
            <person name="Shu S."/>
            <person name="Lovell J.T."/>
            <person name="Sreedasyam A."/>
            <person name="Maumus F."/>
            <person name="Tiley G.P."/>
            <person name="Fernandez-Pozo N."/>
            <person name="Barry K."/>
            <person name="Chen C."/>
            <person name="Wang M."/>
            <person name="Lipzen A."/>
            <person name="Daum C."/>
            <person name="Saski C.A."/>
            <person name="Payton A.C."/>
            <person name="Mcbreen J.C."/>
            <person name="Conrad R.E."/>
            <person name="Kollar L.M."/>
            <person name="Olsson S."/>
            <person name="Huttunen S."/>
            <person name="Landis J.B."/>
            <person name="Wickett N.J."/>
            <person name="Johnson M.G."/>
            <person name="Rensing S.A."/>
            <person name="Grimwood J."/>
            <person name="Schmutz J."/>
            <person name="Mcdaniel S.F."/>
        </authorList>
    </citation>
    <scope>NUCLEOTIDE SEQUENCE</scope>
    <source>
        <strain evidence="2">R40</strain>
    </source>
</reference>
<gene>
    <name evidence="2" type="ORF">KC19_4G239100</name>
</gene>
<feature type="compositionally biased region" description="Low complexity" evidence="1">
    <location>
        <begin position="121"/>
        <end position="133"/>
    </location>
</feature>
<feature type="region of interest" description="Disordered" evidence="1">
    <location>
        <begin position="119"/>
        <end position="139"/>
    </location>
</feature>
<comment type="caution">
    <text evidence="2">The sequence shown here is derived from an EMBL/GenBank/DDBJ whole genome shotgun (WGS) entry which is preliminary data.</text>
</comment>
<dbReference type="EMBL" id="CM026424">
    <property type="protein sequence ID" value="KAG0581280.1"/>
    <property type="molecule type" value="Genomic_DNA"/>
</dbReference>
<sequence length="139" mass="15565">MSHCVDCRGSFHQTYSGCGSIKERMAIIIGNTLTMKGRSSKIEELPKRALFLFLDIHLNVTPLKRKNDKISAHITSCVSISLLLQDPFPLVQPKTLTNITRNHHNKKTIQNIQNQELGALTSPHSHPPTSAHSFRSDQV</sequence>
<accession>A0A8T0IC18</accession>
<dbReference type="AlphaFoldDB" id="A0A8T0IC18"/>
<name>A0A8T0IC18_CERPU</name>
<dbReference type="Proteomes" id="UP000822688">
    <property type="component" value="Chromosome 4"/>
</dbReference>
<organism evidence="2 3">
    <name type="scientific">Ceratodon purpureus</name>
    <name type="common">Fire moss</name>
    <name type="synonym">Dicranum purpureum</name>
    <dbReference type="NCBI Taxonomy" id="3225"/>
    <lineage>
        <taxon>Eukaryota</taxon>
        <taxon>Viridiplantae</taxon>
        <taxon>Streptophyta</taxon>
        <taxon>Embryophyta</taxon>
        <taxon>Bryophyta</taxon>
        <taxon>Bryophytina</taxon>
        <taxon>Bryopsida</taxon>
        <taxon>Dicranidae</taxon>
        <taxon>Pseudoditrichales</taxon>
        <taxon>Ditrichaceae</taxon>
        <taxon>Ceratodon</taxon>
    </lineage>
</organism>
<evidence type="ECO:0000256" key="1">
    <source>
        <dbReference type="SAM" id="MobiDB-lite"/>
    </source>
</evidence>
<protein>
    <submittedName>
        <fullName evidence="2">Uncharacterized protein</fullName>
    </submittedName>
</protein>
<evidence type="ECO:0000313" key="3">
    <source>
        <dbReference type="Proteomes" id="UP000822688"/>
    </source>
</evidence>